<dbReference type="InParanoid" id="A0A0P0WJD2"/>
<gene>
    <name evidence="1" type="ordered locus">Os05g0196633</name>
    <name evidence="1" type="ORF">OSNPB_050196633</name>
</gene>
<evidence type="ECO:0000313" key="1">
    <source>
        <dbReference type="EMBL" id="BAS92680.1"/>
    </source>
</evidence>
<evidence type="ECO:0000313" key="2">
    <source>
        <dbReference type="Proteomes" id="UP000059680"/>
    </source>
</evidence>
<organism evidence="1 2">
    <name type="scientific">Oryza sativa subsp. japonica</name>
    <name type="common">Rice</name>
    <dbReference type="NCBI Taxonomy" id="39947"/>
    <lineage>
        <taxon>Eukaryota</taxon>
        <taxon>Viridiplantae</taxon>
        <taxon>Streptophyta</taxon>
        <taxon>Embryophyta</taxon>
        <taxon>Tracheophyta</taxon>
        <taxon>Spermatophyta</taxon>
        <taxon>Magnoliopsida</taxon>
        <taxon>Liliopsida</taxon>
        <taxon>Poales</taxon>
        <taxon>Poaceae</taxon>
        <taxon>BOP clade</taxon>
        <taxon>Oryzoideae</taxon>
        <taxon>Oryzeae</taxon>
        <taxon>Oryzinae</taxon>
        <taxon>Oryza</taxon>
        <taxon>Oryza sativa</taxon>
    </lineage>
</organism>
<accession>A0A0P0WJD2</accession>
<reference evidence="1 2" key="3">
    <citation type="journal article" date="2013" name="Rice">
        <title>Improvement of the Oryza sativa Nipponbare reference genome using next generation sequence and optical map data.</title>
        <authorList>
            <person name="Kawahara Y."/>
            <person name="de la Bastide M."/>
            <person name="Hamilton J.P."/>
            <person name="Kanamori H."/>
            <person name="McCombie W.R."/>
            <person name="Ouyang S."/>
            <person name="Schwartz D.C."/>
            <person name="Tanaka T."/>
            <person name="Wu J."/>
            <person name="Zhou S."/>
            <person name="Childs K.L."/>
            <person name="Davidson R.M."/>
            <person name="Lin H."/>
            <person name="Quesada-Ocampo L."/>
            <person name="Vaillancourt B."/>
            <person name="Sakai H."/>
            <person name="Lee S.S."/>
            <person name="Kim J."/>
            <person name="Numa H."/>
            <person name="Itoh T."/>
            <person name="Buell C.R."/>
            <person name="Matsumoto T."/>
        </authorList>
    </citation>
    <scope>NUCLEOTIDE SEQUENCE [LARGE SCALE GENOMIC DNA]</scope>
    <source>
        <strain evidence="2">cv. Nipponbare</strain>
    </source>
</reference>
<dbReference type="AlphaFoldDB" id="A0A0P0WJD2"/>
<name>A0A0P0WJD2_ORYSJ</name>
<keyword evidence="2" id="KW-1185">Reference proteome</keyword>
<dbReference type="EMBL" id="AP014961">
    <property type="protein sequence ID" value="BAS92680.1"/>
    <property type="molecule type" value="Genomic_DNA"/>
</dbReference>
<dbReference type="PaxDb" id="39947-A0A0P0WJD2"/>
<dbReference type="Proteomes" id="UP000059680">
    <property type="component" value="Chromosome 5"/>
</dbReference>
<sequence length="93" mass="9995">MPSRTPRAAVVPSGFDGFVMSTPRTRVPAATASSYAARSAPAVTWNPAALSQLTGTMFTPVLHLKSLSNLHERDMNACQDDDTTRHDTAQSYS</sequence>
<proteinExistence type="predicted"/>
<reference evidence="2" key="1">
    <citation type="journal article" date="2005" name="Nature">
        <title>The map-based sequence of the rice genome.</title>
        <authorList>
            <consortium name="International rice genome sequencing project (IRGSP)"/>
            <person name="Matsumoto T."/>
            <person name="Wu J."/>
            <person name="Kanamori H."/>
            <person name="Katayose Y."/>
            <person name="Fujisawa M."/>
            <person name="Namiki N."/>
            <person name="Mizuno H."/>
            <person name="Yamamoto K."/>
            <person name="Antonio B.A."/>
            <person name="Baba T."/>
            <person name="Sakata K."/>
            <person name="Nagamura Y."/>
            <person name="Aoki H."/>
            <person name="Arikawa K."/>
            <person name="Arita K."/>
            <person name="Bito T."/>
            <person name="Chiden Y."/>
            <person name="Fujitsuka N."/>
            <person name="Fukunaka R."/>
            <person name="Hamada M."/>
            <person name="Harada C."/>
            <person name="Hayashi A."/>
            <person name="Hijishita S."/>
            <person name="Honda M."/>
            <person name="Hosokawa S."/>
            <person name="Ichikawa Y."/>
            <person name="Idonuma A."/>
            <person name="Iijima M."/>
            <person name="Ikeda M."/>
            <person name="Ikeno M."/>
            <person name="Ito K."/>
            <person name="Ito S."/>
            <person name="Ito T."/>
            <person name="Ito Y."/>
            <person name="Ito Y."/>
            <person name="Iwabuchi A."/>
            <person name="Kamiya K."/>
            <person name="Karasawa W."/>
            <person name="Kurita K."/>
            <person name="Katagiri S."/>
            <person name="Kikuta A."/>
            <person name="Kobayashi H."/>
            <person name="Kobayashi N."/>
            <person name="Machita K."/>
            <person name="Maehara T."/>
            <person name="Masukawa M."/>
            <person name="Mizubayashi T."/>
            <person name="Mukai Y."/>
            <person name="Nagasaki H."/>
            <person name="Nagata Y."/>
            <person name="Naito S."/>
            <person name="Nakashima M."/>
            <person name="Nakama Y."/>
            <person name="Nakamichi Y."/>
            <person name="Nakamura M."/>
            <person name="Meguro A."/>
            <person name="Negishi M."/>
            <person name="Ohta I."/>
            <person name="Ohta T."/>
            <person name="Okamoto M."/>
            <person name="Ono N."/>
            <person name="Saji S."/>
            <person name="Sakaguchi M."/>
            <person name="Sakai K."/>
            <person name="Shibata M."/>
            <person name="Shimokawa T."/>
            <person name="Song J."/>
            <person name="Takazaki Y."/>
            <person name="Terasawa K."/>
            <person name="Tsugane M."/>
            <person name="Tsuji K."/>
            <person name="Ueda S."/>
            <person name="Waki K."/>
            <person name="Yamagata H."/>
            <person name="Yamamoto M."/>
            <person name="Yamamoto S."/>
            <person name="Yamane H."/>
            <person name="Yoshiki S."/>
            <person name="Yoshihara R."/>
            <person name="Yukawa K."/>
            <person name="Zhong H."/>
            <person name="Yano M."/>
            <person name="Yuan Q."/>
            <person name="Ouyang S."/>
            <person name="Liu J."/>
            <person name="Jones K.M."/>
            <person name="Gansberger K."/>
            <person name="Moffat K."/>
            <person name="Hill J."/>
            <person name="Bera J."/>
            <person name="Fadrosh D."/>
            <person name="Jin S."/>
            <person name="Johri S."/>
            <person name="Kim M."/>
            <person name="Overton L."/>
            <person name="Reardon M."/>
            <person name="Tsitrin T."/>
            <person name="Vuong H."/>
            <person name="Weaver B."/>
            <person name="Ciecko A."/>
            <person name="Tallon L."/>
            <person name="Jackson J."/>
            <person name="Pai G."/>
            <person name="Aken S.V."/>
            <person name="Utterback T."/>
            <person name="Reidmuller S."/>
            <person name="Feldblyum T."/>
            <person name="Hsiao J."/>
            <person name="Zismann V."/>
            <person name="Iobst S."/>
            <person name="de Vazeille A.R."/>
            <person name="Buell C.R."/>
            <person name="Ying K."/>
            <person name="Li Y."/>
            <person name="Lu T."/>
            <person name="Huang Y."/>
            <person name="Zhao Q."/>
            <person name="Feng Q."/>
            <person name="Zhang L."/>
            <person name="Zhu J."/>
            <person name="Weng Q."/>
            <person name="Mu J."/>
            <person name="Lu Y."/>
            <person name="Fan D."/>
            <person name="Liu Y."/>
            <person name="Guan J."/>
            <person name="Zhang Y."/>
            <person name="Yu S."/>
            <person name="Liu X."/>
            <person name="Zhang Y."/>
            <person name="Hong G."/>
            <person name="Han B."/>
            <person name="Choisne N."/>
            <person name="Demange N."/>
            <person name="Orjeda G."/>
            <person name="Samain S."/>
            <person name="Cattolico L."/>
            <person name="Pelletier E."/>
            <person name="Couloux A."/>
            <person name="Segurens B."/>
            <person name="Wincker P."/>
            <person name="D'Hont A."/>
            <person name="Scarpelli C."/>
            <person name="Weissenbach J."/>
            <person name="Salanoubat M."/>
            <person name="Quetier F."/>
            <person name="Yu Y."/>
            <person name="Kim H.R."/>
            <person name="Rambo T."/>
            <person name="Currie J."/>
            <person name="Collura K."/>
            <person name="Luo M."/>
            <person name="Yang T."/>
            <person name="Ammiraju J.S.S."/>
            <person name="Engler F."/>
            <person name="Soderlund C."/>
            <person name="Wing R.A."/>
            <person name="Palmer L.E."/>
            <person name="de la Bastide M."/>
            <person name="Spiegel L."/>
            <person name="Nascimento L."/>
            <person name="Zutavern T."/>
            <person name="O'Shaughnessy A."/>
            <person name="Dike S."/>
            <person name="Dedhia N."/>
            <person name="Preston R."/>
            <person name="Balija V."/>
            <person name="McCombie W.R."/>
            <person name="Chow T."/>
            <person name="Chen H."/>
            <person name="Chung M."/>
            <person name="Chen C."/>
            <person name="Shaw J."/>
            <person name="Wu H."/>
            <person name="Hsiao K."/>
            <person name="Chao Y."/>
            <person name="Chu M."/>
            <person name="Cheng C."/>
            <person name="Hour A."/>
            <person name="Lee P."/>
            <person name="Lin S."/>
            <person name="Lin Y."/>
            <person name="Liou J."/>
            <person name="Liu S."/>
            <person name="Hsing Y."/>
            <person name="Raghuvanshi S."/>
            <person name="Mohanty A."/>
            <person name="Bharti A.K."/>
            <person name="Gaur A."/>
            <person name="Gupta V."/>
            <person name="Kumar D."/>
            <person name="Ravi V."/>
            <person name="Vij S."/>
            <person name="Kapur A."/>
            <person name="Khurana P."/>
            <person name="Khurana P."/>
            <person name="Khurana J.P."/>
            <person name="Tyagi A.K."/>
            <person name="Gaikwad K."/>
            <person name="Singh A."/>
            <person name="Dalal V."/>
            <person name="Srivastava S."/>
            <person name="Dixit A."/>
            <person name="Pal A.K."/>
            <person name="Ghazi I.A."/>
            <person name="Yadav M."/>
            <person name="Pandit A."/>
            <person name="Bhargava A."/>
            <person name="Sureshbabu K."/>
            <person name="Batra K."/>
            <person name="Sharma T.R."/>
            <person name="Mohapatra T."/>
            <person name="Singh N.K."/>
            <person name="Messing J."/>
            <person name="Nelson A.B."/>
            <person name="Fuks G."/>
            <person name="Kavchok S."/>
            <person name="Keizer G."/>
            <person name="Linton E."/>
            <person name="Llaca V."/>
            <person name="Song R."/>
            <person name="Tanyolac B."/>
            <person name="Young S."/>
            <person name="Ho-Il K."/>
            <person name="Hahn J.H."/>
            <person name="Sangsakoo G."/>
            <person name="Vanavichit A."/>
            <person name="de Mattos Luiz.A.T."/>
            <person name="Zimmer P.D."/>
            <person name="Malone G."/>
            <person name="Dellagostin O."/>
            <person name="de Oliveira A.C."/>
            <person name="Bevan M."/>
            <person name="Bancroft I."/>
            <person name="Minx P."/>
            <person name="Cordum H."/>
            <person name="Wilson R."/>
            <person name="Cheng Z."/>
            <person name="Jin W."/>
            <person name="Jiang J."/>
            <person name="Leong S.A."/>
            <person name="Iwama H."/>
            <person name="Gojobori T."/>
            <person name="Itoh T."/>
            <person name="Niimura Y."/>
            <person name="Fujii Y."/>
            <person name="Habara T."/>
            <person name="Sakai H."/>
            <person name="Sato Y."/>
            <person name="Wilson G."/>
            <person name="Kumar K."/>
            <person name="McCouch S."/>
            <person name="Juretic N."/>
            <person name="Hoen D."/>
            <person name="Wright S."/>
            <person name="Bruskiewich R."/>
            <person name="Bureau T."/>
            <person name="Miyao A."/>
            <person name="Hirochika H."/>
            <person name="Nishikawa T."/>
            <person name="Kadowaki K."/>
            <person name="Sugiura M."/>
            <person name="Burr B."/>
            <person name="Sasaki T."/>
        </authorList>
    </citation>
    <scope>NUCLEOTIDE SEQUENCE [LARGE SCALE GENOMIC DNA]</scope>
    <source>
        <strain evidence="2">cv. Nipponbare</strain>
    </source>
</reference>
<protein>
    <submittedName>
        <fullName evidence="1">Os05g0196633 protein</fullName>
    </submittedName>
</protein>
<reference evidence="1 2" key="2">
    <citation type="journal article" date="2013" name="Plant Cell Physiol.">
        <title>Rice Annotation Project Database (RAP-DB): an integrative and interactive database for rice genomics.</title>
        <authorList>
            <person name="Sakai H."/>
            <person name="Lee S.S."/>
            <person name="Tanaka T."/>
            <person name="Numa H."/>
            <person name="Kim J."/>
            <person name="Kawahara Y."/>
            <person name="Wakimoto H."/>
            <person name="Yang C.C."/>
            <person name="Iwamoto M."/>
            <person name="Abe T."/>
            <person name="Yamada Y."/>
            <person name="Muto A."/>
            <person name="Inokuchi H."/>
            <person name="Ikemura T."/>
            <person name="Matsumoto T."/>
            <person name="Sasaki T."/>
            <person name="Itoh T."/>
        </authorList>
    </citation>
    <scope>NUCLEOTIDE SEQUENCE [LARGE SCALE GENOMIC DNA]</scope>
    <source>
        <strain evidence="2">cv. Nipponbare</strain>
    </source>
</reference>